<protein>
    <submittedName>
        <fullName evidence="3">Cupin domain-containing protein</fullName>
    </submittedName>
</protein>
<gene>
    <name evidence="3" type="ORF">COS93_00940</name>
</gene>
<evidence type="ECO:0000259" key="2">
    <source>
        <dbReference type="Pfam" id="PF07883"/>
    </source>
</evidence>
<organism evidence="3 4">
    <name type="scientific">bacterium (Candidatus Gribaldobacteria) CG07_land_8_20_14_0_80_33_18</name>
    <dbReference type="NCBI Taxonomy" id="2014272"/>
    <lineage>
        <taxon>Bacteria</taxon>
        <taxon>Candidatus Gribaldobacteria</taxon>
    </lineage>
</organism>
<name>A0A2M6Z3R2_9BACT</name>
<evidence type="ECO:0000256" key="1">
    <source>
        <dbReference type="SAM" id="MobiDB-lite"/>
    </source>
</evidence>
<dbReference type="Pfam" id="PF07883">
    <property type="entry name" value="Cupin_2"/>
    <property type="match status" value="1"/>
</dbReference>
<comment type="caution">
    <text evidence="3">The sequence shown here is derived from an EMBL/GenBank/DDBJ whole genome shotgun (WGS) entry which is preliminary data.</text>
</comment>
<dbReference type="InterPro" id="IPR013096">
    <property type="entry name" value="Cupin_2"/>
</dbReference>
<sequence>MRGFITNIEKDTEGNDFFRKVIFTAKYSQLVLMSLKPGEEIGEEVHNNLDQFFRFEKGEGKVVIEGEEFQIKDGFAVVVPAGTKHNIINTSSDEPLKLYTIYSPPNHQDKTIHKTKEEAEASEEHFDKKTSF</sequence>
<accession>A0A2M6Z3R2</accession>
<dbReference type="InterPro" id="IPR014710">
    <property type="entry name" value="RmlC-like_jellyroll"/>
</dbReference>
<dbReference type="SUPFAM" id="SSF51182">
    <property type="entry name" value="RmlC-like cupins"/>
    <property type="match status" value="1"/>
</dbReference>
<dbReference type="EMBL" id="PEWP01000018">
    <property type="protein sequence ID" value="PIU47020.1"/>
    <property type="molecule type" value="Genomic_DNA"/>
</dbReference>
<dbReference type="PANTHER" id="PTHR43346:SF1">
    <property type="entry name" value="QUERCETIN 2,3-DIOXYGENASE-RELATED"/>
    <property type="match status" value="1"/>
</dbReference>
<proteinExistence type="predicted"/>
<feature type="domain" description="Cupin type-2" evidence="2">
    <location>
        <begin position="32"/>
        <end position="102"/>
    </location>
</feature>
<dbReference type="Proteomes" id="UP000228777">
    <property type="component" value="Unassembled WGS sequence"/>
</dbReference>
<dbReference type="CDD" id="cd02223">
    <property type="entry name" value="cupin_Bh2720-like"/>
    <property type="match status" value="1"/>
</dbReference>
<dbReference type="Gene3D" id="2.60.120.10">
    <property type="entry name" value="Jelly Rolls"/>
    <property type="match status" value="1"/>
</dbReference>
<reference evidence="4" key="1">
    <citation type="submission" date="2017-09" db="EMBL/GenBank/DDBJ databases">
        <title>Depth-based differentiation of microbial function through sediment-hosted aquifers and enrichment of novel symbionts in the deep terrestrial subsurface.</title>
        <authorList>
            <person name="Probst A.J."/>
            <person name="Ladd B."/>
            <person name="Jarett J.K."/>
            <person name="Geller-Mcgrath D.E."/>
            <person name="Sieber C.M.K."/>
            <person name="Emerson J.B."/>
            <person name="Anantharaman K."/>
            <person name="Thomas B.C."/>
            <person name="Malmstrom R."/>
            <person name="Stieglmeier M."/>
            <person name="Klingl A."/>
            <person name="Woyke T."/>
            <person name="Ryan C.M."/>
            <person name="Banfield J.F."/>
        </authorList>
    </citation>
    <scope>NUCLEOTIDE SEQUENCE [LARGE SCALE GENOMIC DNA]</scope>
</reference>
<feature type="compositionally biased region" description="Basic and acidic residues" evidence="1">
    <location>
        <begin position="107"/>
        <end position="132"/>
    </location>
</feature>
<dbReference type="InterPro" id="IPR052538">
    <property type="entry name" value="Flavonoid_dioxygenase-like"/>
</dbReference>
<evidence type="ECO:0000313" key="4">
    <source>
        <dbReference type="Proteomes" id="UP000228777"/>
    </source>
</evidence>
<dbReference type="AlphaFoldDB" id="A0A2M6Z3R2"/>
<dbReference type="PANTHER" id="PTHR43346">
    <property type="entry name" value="LIGAND BINDING DOMAIN PROTEIN, PUTATIVE (AFU_ORTHOLOGUE AFUA_6G14370)-RELATED"/>
    <property type="match status" value="1"/>
</dbReference>
<feature type="region of interest" description="Disordered" evidence="1">
    <location>
        <begin position="104"/>
        <end position="132"/>
    </location>
</feature>
<evidence type="ECO:0000313" key="3">
    <source>
        <dbReference type="EMBL" id="PIU47020.1"/>
    </source>
</evidence>
<dbReference type="InterPro" id="IPR011051">
    <property type="entry name" value="RmlC_Cupin_sf"/>
</dbReference>